<dbReference type="EMBL" id="ACEB01000042">
    <property type="protein sequence ID" value="EEG25939.1"/>
    <property type="molecule type" value="Genomic_DNA"/>
</dbReference>
<comment type="caution">
    <text evidence="1">The sequence shown here is derived from an EMBL/GenBank/DDBJ whole genome shotgun (WGS) entry which is preliminary data.</text>
</comment>
<evidence type="ECO:0000313" key="2">
    <source>
        <dbReference type="Proteomes" id="UP000006247"/>
    </source>
</evidence>
<dbReference type="AlphaFoldDB" id="C0E698"/>
<sequence length="67" mass="7860">MMTSTINEIITMKQTKPRRVLAISNRGTKIRATRIHDPGEVIHDSWMMVGDEMRKSMDIVRQEVYKK</sequence>
<proteinExistence type="predicted"/>
<organism evidence="1 2">
    <name type="scientific">Corynebacterium matruchotii ATCC 33806</name>
    <dbReference type="NCBI Taxonomy" id="566549"/>
    <lineage>
        <taxon>Bacteria</taxon>
        <taxon>Bacillati</taxon>
        <taxon>Actinomycetota</taxon>
        <taxon>Actinomycetes</taxon>
        <taxon>Mycobacteriales</taxon>
        <taxon>Corynebacteriaceae</taxon>
        <taxon>Corynebacterium</taxon>
    </lineage>
</organism>
<protein>
    <submittedName>
        <fullName evidence="1">Uncharacterized protein</fullName>
    </submittedName>
</protein>
<reference evidence="1 2" key="1">
    <citation type="submission" date="2009-01" db="EMBL/GenBank/DDBJ databases">
        <authorList>
            <person name="Fulton L."/>
            <person name="Clifton S."/>
            <person name="Chinwalla A.T."/>
            <person name="Mitreva M."/>
            <person name="Sodergren E."/>
            <person name="Weinstock G."/>
            <person name="Clifton S."/>
            <person name="Dooling D.J."/>
            <person name="Fulton B."/>
            <person name="Minx P."/>
            <person name="Pepin K.H."/>
            <person name="Johnson M."/>
            <person name="Bhonagiri V."/>
            <person name="Nash W.E."/>
            <person name="Mardis E.R."/>
            <person name="Wilson R.K."/>
        </authorList>
    </citation>
    <scope>NUCLEOTIDE SEQUENCE [LARGE SCALE GENOMIC DNA]</scope>
    <source>
        <strain evidence="1 2">ATCC 33806</strain>
    </source>
</reference>
<dbReference type="Proteomes" id="UP000006247">
    <property type="component" value="Unassembled WGS sequence"/>
</dbReference>
<gene>
    <name evidence="1" type="ORF">CORMATOL_02531</name>
</gene>
<dbReference type="HOGENOM" id="CLU_2805182_0_0_11"/>
<accession>C0E698</accession>
<name>C0E698_9CORY</name>
<evidence type="ECO:0000313" key="1">
    <source>
        <dbReference type="EMBL" id="EEG25939.1"/>
    </source>
</evidence>